<dbReference type="EnsemblPlants" id="MELO3C031534.2.1">
    <property type="protein sequence ID" value="MELO3C031534.2.1"/>
    <property type="gene ID" value="MELO3C031534.2"/>
</dbReference>
<dbReference type="Gramene" id="MELO3C031534.2.1">
    <property type="protein sequence ID" value="MELO3C031534.2.1"/>
    <property type="gene ID" value="MELO3C031534.2"/>
</dbReference>
<proteinExistence type="predicted"/>
<reference evidence="1" key="1">
    <citation type="submission" date="2023-03" db="UniProtKB">
        <authorList>
            <consortium name="EnsemblPlants"/>
        </authorList>
    </citation>
    <scope>IDENTIFICATION</scope>
</reference>
<accession>A0A9I9EC59</accession>
<evidence type="ECO:0000313" key="1">
    <source>
        <dbReference type="EnsemblPlants" id="MELO3C031534.2.1"/>
    </source>
</evidence>
<organism evidence="1">
    <name type="scientific">Cucumis melo</name>
    <name type="common">Muskmelon</name>
    <dbReference type="NCBI Taxonomy" id="3656"/>
    <lineage>
        <taxon>Eukaryota</taxon>
        <taxon>Viridiplantae</taxon>
        <taxon>Streptophyta</taxon>
        <taxon>Embryophyta</taxon>
        <taxon>Tracheophyta</taxon>
        <taxon>Spermatophyta</taxon>
        <taxon>Magnoliopsida</taxon>
        <taxon>eudicotyledons</taxon>
        <taxon>Gunneridae</taxon>
        <taxon>Pentapetalae</taxon>
        <taxon>rosids</taxon>
        <taxon>fabids</taxon>
        <taxon>Cucurbitales</taxon>
        <taxon>Cucurbitaceae</taxon>
        <taxon>Benincaseae</taxon>
        <taxon>Cucumis</taxon>
    </lineage>
</organism>
<protein>
    <submittedName>
        <fullName evidence="1">Uncharacterized protein</fullName>
    </submittedName>
</protein>
<sequence length="74" mass="8721">MKVYQLDLQTRKAKPFQLRYHLAVLGSGTSWRTGVLEYYEDGRVFEYLMITRGKETNGWRRQDNQTSGTISFAR</sequence>
<name>A0A9I9EC59_CUCME</name>
<dbReference type="AlphaFoldDB" id="A0A9I9EC59"/>